<dbReference type="AlphaFoldDB" id="A0AAW0RE84"/>
<feature type="domain" description="HIG1" evidence="10">
    <location>
        <begin position="89"/>
        <end position="180"/>
    </location>
</feature>
<proteinExistence type="inferred from homology"/>
<feature type="compositionally biased region" description="Basic and acidic residues" evidence="9">
    <location>
        <begin position="276"/>
        <end position="290"/>
    </location>
</feature>
<keyword evidence="7" id="KW-0496">Mitochondrion</keyword>
<comment type="subcellular location">
    <subcellularLocation>
        <location evidence="2">Mitochondrion membrane</location>
    </subcellularLocation>
</comment>
<comment type="similarity">
    <text evidence="3">Belongs to the RCF1 family.</text>
</comment>
<evidence type="ECO:0000259" key="10">
    <source>
        <dbReference type="PROSITE" id="PS51503"/>
    </source>
</evidence>
<keyword evidence="6" id="KW-1133">Transmembrane helix</keyword>
<dbReference type="Proteomes" id="UP001392437">
    <property type="component" value="Unassembled WGS sequence"/>
</dbReference>
<sequence length="290" mass="31907">MADKPMPSSFDNDNKDAQAHAQCLSTQGIPRDRIAEGLAQAARRAIGSARYVFPDPSHPVPIHICHLAVRRASQGSLLPSERENPNGGKERESERKRDSTQPTPPPTHTIELTVAPPSATGTLLTCAALYNAWRGMRRGDHAQVQRMFRARIGAQAFTVCAIVAGGAYYGKDREKRAELIKLEAQQRAEERHAKWLRELEVRDREEQQLQDHLNRRRERKQQQAREAQAQAGAAGSNNEATAADAEGQAPPEGRKEGSNVLGALSQSGGSWFGSGKKKEEDVPKPSDEKK</sequence>
<evidence type="ECO:0000256" key="5">
    <source>
        <dbReference type="ARBA" id="ARBA00022692"/>
    </source>
</evidence>
<evidence type="ECO:0000256" key="3">
    <source>
        <dbReference type="ARBA" id="ARBA00009366"/>
    </source>
</evidence>
<reference evidence="11 12" key="1">
    <citation type="submission" date="2023-01" db="EMBL/GenBank/DDBJ databases">
        <title>Analysis of 21 Apiospora genomes using comparative genomics revels a genus with tremendous synthesis potential of carbohydrate active enzymes and secondary metabolites.</title>
        <authorList>
            <person name="Sorensen T."/>
        </authorList>
    </citation>
    <scope>NUCLEOTIDE SEQUENCE [LARGE SCALE GENOMIC DNA]</scope>
    <source>
        <strain evidence="11 12">CBS 117206</strain>
    </source>
</reference>
<keyword evidence="8" id="KW-0472">Membrane</keyword>
<keyword evidence="5" id="KW-0812">Transmembrane</keyword>
<dbReference type="Gene3D" id="6.10.140.1320">
    <property type="match status" value="1"/>
</dbReference>
<dbReference type="InterPro" id="IPR050355">
    <property type="entry name" value="RCF1"/>
</dbReference>
<accession>A0AAW0RE84</accession>
<feature type="compositionally biased region" description="Low complexity" evidence="9">
    <location>
        <begin position="224"/>
        <end position="235"/>
    </location>
</feature>
<comment type="function">
    <text evidence="1">Cytochrome c oxidase subunit which plays a role in assembly of respiratory supercomplexes.</text>
</comment>
<feature type="region of interest" description="Disordered" evidence="9">
    <location>
        <begin position="75"/>
        <end position="113"/>
    </location>
</feature>
<dbReference type="PROSITE" id="PS51503">
    <property type="entry name" value="HIG1"/>
    <property type="match status" value="1"/>
</dbReference>
<evidence type="ECO:0000256" key="2">
    <source>
        <dbReference type="ARBA" id="ARBA00004325"/>
    </source>
</evidence>
<dbReference type="Pfam" id="PF04588">
    <property type="entry name" value="HIG_1_N"/>
    <property type="match status" value="1"/>
</dbReference>
<feature type="compositionally biased region" description="Basic and acidic residues" evidence="9">
    <location>
        <begin position="80"/>
        <end position="99"/>
    </location>
</feature>
<comment type="caution">
    <text evidence="11">The sequence shown here is derived from an EMBL/GenBank/DDBJ whole genome shotgun (WGS) entry which is preliminary data.</text>
</comment>
<dbReference type="GO" id="GO:0097250">
    <property type="term" value="P:mitochondrial respirasome assembly"/>
    <property type="evidence" value="ECO:0007669"/>
    <property type="project" value="TreeGrafter"/>
</dbReference>
<evidence type="ECO:0000256" key="7">
    <source>
        <dbReference type="ARBA" id="ARBA00023128"/>
    </source>
</evidence>
<evidence type="ECO:0000313" key="11">
    <source>
        <dbReference type="EMBL" id="KAK8133230.1"/>
    </source>
</evidence>
<evidence type="ECO:0000256" key="4">
    <source>
        <dbReference type="ARBA" id="ARBA00011565"/>
    </source>
</evidence>
<protein>
    <recommendedName>
        <fullName evidence="10">HIG1 domain-containing protein</fullName>
    </recommendedName>
</protein>
<keyword evidence="12" id="KW-1185">Reference proteome</keyword>
<evidence type="ECO:0000256" key="8">
    <source>
        <dbReference type="ARBA" id="ARBA00023136"/>
    </source>
</evidence>
<evidence type="ECO:0000256" key="6">
    <source>
        <dbReference type="ARBA" id="ARBA00022989"/>
    </source>
</evidence>
<organism evidence="11 12">
    <name type="scientific">Apiospora kogelbergensis</name>
    <dbReference type="NCBI Taxonomy" id="1337665"/>
    <lineage>
        <taxon>Eukaryota</taxon>
        <taxon>Fungi</taxon>
        <taxon>Dikarya</taxon>
        <taxon>Ascomycota</taxon>
        <taxon>Pezizomycotina</taxon>
        <taxon>Sordariomycetes</taxon>
        <taxon>Xylariomycetidae</taxon>
        <taxon>Amphisphaeriales</taxon>
        <taxon>Apiosporaceae</taxon>
        <taxon>Apiospora</taxon>
    </lineage>
</organism>
<dbReference type="GO" id="GO:0031966">
    <property type="term" value="C:mitochondrial membrane"/>
    <property type="evidence" value="ECO:0007669"/>
    <property type="project" value="UniProtKB-SubCell"/>
</dbReference>
<feature type="region of interest" description="Disordered" evidence="9">
    <location>
        <begin position="204"/>
        <end position="290"/>
    </location>
</feature>
<dbReference type="PANTHER" id="PTHR12297">
    <property type="entry name" value="HYPOXIA-INDUCBILE GENE 1 HIG1 -RELATED"/>
    <property type="match status" value="1"/>
</dbReference>
<feature type="compositionally biased region" description="Basic and acidic residues" evidence="9">
    <location>
        <begin position="204"/>
        <end position="213"/>
    </location>
</feature>
<evidence type="ECO:0000256" key="9">
    <source>
        <dbReference type="SAM" id="MobiDB-lite"/>
    </source>
</evidence>
<comment type="subunit">
    <text evidence="4">Associates with the respiratory chain complex III/complex IV supercomplex.</text>
</comment>
<gene>
    <name evidence="11" type="ORF">PG999_001403</name>
</gene>
<dbReference type="PANTHER" id="PTHR12297:SF3">
    <property type="entry name" value="HIG1 DOMAIN FAMILY MEMBER 1A"/>
    <property type="match status" value="1"/>
</dbReference>
<name>A0AAW0RE84_9PEZI</name>
<dbReference type="InterPro" id="IPR007667">
    <property type="entry name" value="Hypoxia_induced_domain"/>
</dbReference>
<evidence type="ECO:0000256" key="1">
    <source>
        <dbReference type="ARBA" id="ARBA00002584"/>
    </source>
</evidence>
<evidence type="ECO:0000313" key="12">
    <source>
        <dbReference type="Proteomes" id="UP001392437"/>
    </source>
</evidence>
<dbReference type="EMBL" id="JAQQWP010000001">
    <property type="protein sequence ID" value="KAK8133230.1"/>
    <property type="molecule type" value="Genomic_DNA"/>
</dbReference>
<feature type="region of interest" description="Disordered" evidence="9">
    <location>
        <begin position="1"/>
        <end position="29"/>
    </location>
</feature>